<evidence type="ECO:0000256" key="11">
    <source>
        <dbReference type="RuleBase" id="RU003656"/>
    </source>
</evidence>
<dbReference type="NCBIfam" id="NF001851">
    <property type="entry name" value="PRK00571.2-4"/>
    <property type="match status" value="1"/>
</dbReference>
<proteinExistence type="inferred from homology"/>
<feature type="domain" description="ATP synthase F1 complex delta/epsilon subunit N-terminal" evidence="12">
    <location>
        <begin position="5"/>
        <end position="84"/>
    </location>
</feature>
<dbReference type="GO" id="GO:0005886">
    <property type="term" value="C:plasma membrane"/>
    <property type="evidence" value="ECO:0007669"/>
    <property type="project" value="UniProtKB-SubCell"/>
</dbReference>
<keyword evidence="9 10" id="KW-0066">ATP synthesis</keyword>
<dbReference type="CDD" id="cd12152">
    <property type="entry name" value="F1-ATPase_delta"/>
    <property type="match status" value="1"/>
</dbReference>
<evidence type="ECO:0000313" key="13">
    <source>
        <dbReference type="EMBL" id="SKA20550.1"/>
    </source>
</evidence>
<comment type="subunit">
    <text evidence="10 11">F-type ATPases have 2 components, CF(1) - the catalytic core - and CF(0) - the membrane proton channel. CF(1) has five subunits: alpha(3), beta(3), gamma(1), delta(1), epsilon(1). CF(0) has three main subunits: a, b and c.</text>
</comment>
<evidence type="ECO:0000256" key="4">
    <source>
        <dbReference type="ARBA" id="ARBA00022448"/>
    </source>
</evidence>
<evidence type="ECO:0000256" key="2">
    <source>
        <dbReference type="ARBA" id="ARBA00004184"/>
    </source>
</evidence>
<keyword evidence="10" id="KW-1003">Cell membrane</keyword>
<sequence length="134" mass="14625">MADAFRLELVSPERLLLSEDVTAVIVPGSEGYMTVMAHHQPLIATMKPGLVVGTLASGGEKRFYVRGGFADVTLESCTLLAEQAVPMEEFSEADIEQQIRDTEEDVADAATDEARMKAQLQLAELRNVRDVLGM</sequence>
<evidence type="ECO:0000256" key="1">
    <source>
        <dbReference type="ARBA" id="ARBA00003543"/>
    </source>
</evidence>
<evidence type="ECO:0000256" key="3">
    <source>
        <dbReference type="ARBA" id="ARBA00005712"/>
    </source>
</evidence>
<dbReference type="InterPro" id="IPR020546">
    <property type="entry name" value="ATP_synth_F1_dsu/esu_N"/>
</dbReference>
<dbReference type="GO" id="GO:0045259">
    <property type="term" value="C:proton-transporting ATP synthase complex"/>
    <property type="evidence" value="ECO:0007669"/>
    <property type="project" value="UniProtKB-KW"/>
</dbReference>
<dbReference type="GO" id="GO:0005524">
    <property type="term" value="F:ATP binding"/>
    <property type="evidence" value="ECO:0007669"/>
    <property type="project" value="UniProtKB-UniRule"/>
</dbReference>
<keyword evidence="5 10" id="KW-0375">Hydrogen ion transport</keyword>
<reference evidence="13 14" key="1">
    <citation type="submission" date="2017-02" db="EMBL/GenBank/DDBJ databases">
        <authorList>
            <person name="Peterson S.W."/>
        </authorList>
    </citation>
    <scope>NUCLEOTIDE SEQUENCE [LARGE SCALE GENOMIC DNA]</scope>
    <source>
        <strain evidence="13 14">USBA 369</strain>
    </source>
</reference>
<evidence type="ECO:0000256" key="8">
    <source>
        <dbReference type="ARBA" id="ARBA00023196"/>
    </source>
</evidence>
<dbReference type="InterPro" id="IPR001469">
    <property type="entry name" value="ATP_synth_F1_dsu/esu"/>
</dbReference>
<comment type="subcellular location">
    <subcellularLocation>
        <location evidence="10">Cell membrane</location>
        <topology evidence="10">Peripheral membrane protein</topology>
    </subcellularLocation>
    <subcellularLocation>
        <location evidence="2">Endomembrane system</location>
        <topology evidence="2">Peripheral membrane protein</topology>
    </subcellularLocation>
</comment>
<keyword evidence="4 10" id="KW-0813">Transport</keyword>
<evidence type="ECO:0000256" key="5">
    <source>
        <dbReference type="ARBA" id="ARBA00022781"/>
    </source>
</evidence>
<dbReference type="Pfam" id="PF02823">
    <property type="entry name" value="ATP-synt_DE_N"/>
    <property type="match status" value="1"/>
</dbReference>
<evidence type="ECO:0000259" key="12">
    <source>
        <dbReference type="Pfam" id="PF02823"/>
    </source>
</evidence>
<dbReference type="RefSeq" id="WP_078708789.1">
    <property type="nucleotide sequence ID" value="NZ_FUXL01000008.1"/>
</dbReference>
<evidence type="ECO:0000256" key="9">
    <source>
        <dbReference type="ARBA" id="ARBA00023310"/>
    </source>
</evidence>
<dbReference type="HAMAP" id="MF_00530">
    <property type="entry name" value="ATP_synth_epsil_bac"/>
    <property type="match status" value="1"/>
</dbReference>
<keyword evidence="6 10" id="KW-0406">Ion transport</keyword>
<dbReference type="GO" id="GO:0012505">
    <property type="term" value="C:endomembrane system"/>
    <property type="evidence" value="ECO:0007669"/>
    <property type="project" value="UniProtKB-SubCell"/>
</dbReference>
<dbReference type="AlphaFoldDB" id="A0A1T4RX40"/>
<keyword evidence="14" id="KW-1185">Reference proteome</keyword>
<protein>
    <recommendedName>
        <fullName evidence="10">ATP synthase epsilon chain</fullName>
    </recommendedName>
    <alternativeName>
        <fullName evidence="10">ATP synthase F1 sector epsilon subunit</fullName>
    </alternativeName>
    <alternativeName>
        <fullName evidence="10">F-ATPase epsilon subunit</fullName>
    </alternativeName>
</protein>
<dbReference type="STRING" id="1365950.SAMN05428963_10850"/>
<gene>
    <name evidence="10" type="primary">atpC</name>
    <name evidence="13" type="ORF">SAMN05428963_10850</name>
</gene>
<organism evidence="13 14">
    <name type="scientific">Consotaella salsifontis</name>
    <dbReference type="NCBI Taxonomy" id="1365950"/>
    <lineage>
        <taxon>Bacteria</taxon>
        <taxon>Pseudomonadati</taxon>
        <taxon>Pseudomonadota</taxon>
        <taxon>Alphaproteobacteria</taxon>
        <taxon>Hyphomicrobiales</taxon>
        <taxon>Aurantimonadaceae</taxon>
        <taxon>Consotaella</taxon>
    </lineage>
</organism>
<evidence type="ECO:0000256" key="6">
    <source>
        <dbReference type="ARBA" id="ARBA00023065"/>
    </source>
</evidence>
<dbReference type="Gene3D" id="2.60.15.10">
    <property type="entry name" value="F0F1 ATP synthase delta/epsilon subunit, N-terminal"/>
    <property type="match status" value="1"/>
</dbReference>
<dbReference type="GO" id="GO:0046933">
    <property type="term" value="F:proton-transporting ATP synthase activity, rotational mechanism"/>
    <property type="evidence" value="ECO:0007669"/>
    <property type="project" value="UniProtKB-UniRule"/>
</dbReference>
<dbReference type="PANTHER" id="PTHR13822:SF10">
    <property type="entry name" value="ATP SYNTHASE EPSILON CHAIN, CHLOROPLASTIC"/>
    <property type="match status" value="1"/>
</dbReference>
<evidence type="ECO:0000313" key="14">
    <source>
        <dbReference type="Proteomes" id="UP000190135"/>
    </source>
</evidence>
<dbReference type="NCBIfam" id="TIGR01216">
    <property type="entry name" value="ATP_synt_epsi"/>
    <property type="match status" value="1"/>
</dbReference>
<name>A0A1T4RX40_9HYPH</name>
<comment type="function">
    <text evidence="1 10">Produces ATP from ADP in the presence of a proton gradient across the membrane.</text>
</comment>
<dbReference type="EMBL" id="FUXL01000008">
    <property type="protein sequence ID" value="SKA20550.1"/>
    <property type="molecule type" value="Genomic_DNA"/>
</dbReference>
<evidence type="ECO:0000256" key="7">
    <source>
        <dbReference type="ARBA" id="ARBA00023136"/>
    </source>
</evidence>
<dbReference type="OrthoDB" id="9799969at2"/>
<keyword evidence="7 10" id="KW-0472">Membrane</keyword>
<dbReference type="Proteomes" id="UP000190135">
    <property type="component" value="Unassembled WGS sequence"/>
</dbReference>
<comment type="similarity">
    <text evidence="3 10 11">Belongs to the ATPase epsilon chain family.</text>
</comment>
<dbReference type="InterPro" id="IPR036771">
    <property type="entry name" value="ATPsynth_dsu/esu_N"/>
</dbReference>
<dbReference type="SUPFAM" id="SSF51344">
    <property type="entry name" value="Epsilon subunit of F1F0-ATP synthase N-terminal domain"/>
    <property type="match status" value="1"/>
</dbReference>
<accession>A0A1T4RX40</accession>
<keyword evidence="8 10" id="KW-0139">CF(1)</keyword>
<evidence type="ECO:0000256" key="10">
    <source>
        <dbReference type="HAMAP-Rule" id="MF_00530"/>
    </source>
</evidence>
<dbReference type="PANTHER" id="PTHR13822">
    <property type="entry name" value="ATP SYNTHASE DELTA/EPSILON CHAIN"/>
    <property type="match status" value="1"/>
</dbReference>